<name>A0ABT2CVV3_9BURK</name>
<reference evidence="1 2" key="1">
    <citation type="submission" date="2022-08" db="EMBL/GenBank/DDBJ databases">
        <title>Reclassification of Massilia species as members of the genera Telluria, Duganella, Pseudoduganella, Mokoshia gen. nov. and Zemynaea gen. nov. using orthogonal and non-orthogonal genome-based approaches.</title>
        <authorList>
            <person name="Bowman J.P."/>
        </authorList>
    </citation>
    <scope>NUCLEOTIDE SEQUENCE [LARGE SCALE GENOMIC DNA]</scope>
    <source>
        <strain evidence="1 2">JCM 31606</strain>
    </source>
</reference>
<dbReference type="EMBL" id="JANUGU010000002">
    <property type="protein sequence ID" value="MCS0658087.1"/>
    <property type="molecule type" value="Genomic_DNA"/>
</dbReference>
<sequence>MAFLHDSKAVLARRLVEVRSPREILATLDQHGQLDGLPFMPEMLAFCGQRITVARRASRTCVVGHGFRRMRSAVFLHDARCNGSVHDNCDRGCLLFWKEAWLKALDQDRIEDEADHAADLKAARVLARLPTRREGGYVCQSTRLAAATTPISRWDLRPWLGEVWRGELSLRAFIGTVWGALRRRVLGRPEAEALAGSAQRPSRGELRLAPGEWITVKSPDEIRDTLDVRGRNRGLTFQPTMNGAIGSTFQVAFPVRRMIVETTGEMIELSHTVALEGVTCQGRCVAHCPRQEYLFWRESWLRRVQADATGS</sequence>
<evidence type="ECO:0000313" key="2">
    <source>
        <dbReference type="Proteomes" id="UP001204621"/>
    </source>
</evidence>
<organism evidence="1 2">
    <name type="scientific">Massilia terrae</name>
    <dbReference type="NCBI Taxonomy" id="1811224"/>
    <lineage>
        <taxon>Bacteria</taxon>
        <taxon>Pseudomonadati</taxon>
        <taxon>Pseudomonadota</taxon>
        <taxon>Betaproteobacteria</taxon>
        <taxon>Burkholderiales</taxon>
        <taxon>Oxalobacteraceae</taxon>
        <taxon>Telluria group</taxon>
        <taxon>Massilia</taxon>
    </lineage>
</organism>
<dbReference type="Proteomes" id="UP001204621">
    <property type="component" value="Unassembled WGS sequence"/>
</dbReference>
<comment type="caution">
    <text evidence="1">The sequence shown here is derived from an EMBL/GenBank/DDBJ whole genome shotgun (WGS) entry which is preliminary data.</text>
</comment>
<proteinExistence type="predicted"/>
<protein>
    <submittedName>
        <fullName evidence="1">Uncharacterized protein</fullName>
    </submittedName>
</protein>
<evidence type="ECO:0000313" key="1">
    <source>
        <dbReference type="EMBL" id="MCS0658087.1"/>
    </source>
</evidence>
<gene>
    <name evidence="1" type="ORF">NX778_08425</name>
</gene>
<accession>A0ABT2CVV3</accession>
<keyword evidence="2" id="KW-1185">Reference proteome</keyword>
<dbReference type="RefSeq" id="WP_258811276.1">
    <property type="nucleotide sequence ID" value="NZ_JANUGU010000002.1"/>
</dbReference>